<evidence type="ECO:0000256" key="4">
    <source>
        <dbReference type="ARBA" id="ARBA00022475"/>
    </source>
</evidence>
<feature type="transmembrane region" description="Helical" evidence="8">
    <location>
        <begin position="248"/>
        <end position="267"/>
    </location>
</feature>
<keyword evidence="4" id="KW-1003">Cell membrane</keyword>
<protein>
    <submittedName>
        <fullName evidence="9">Transport system permease protein</fullName>
    </submittedName>
</protein>
<evidence type="ECO:0000256" key="2">
    <source>
        <dbReference type="ARBA" id="ARBA00007935"/>
    </source>
</evidence>
<evidence type="ECO:0000313" key="9">
    <source>
        <dbReference type="EMBL" id="ADY72765.1"/>
    </source>
</evidence>
<evidence type="ECO:0000256" key="5">
    <source>
        <dbReference type="ARBA" id="ARBA00022692"/>
    </source>
</evidence>
<dbReference type="SUPFAM" id="SSF81345">
    <property type="entry name" value="ABC transporter involved in vitamin B12 uptake, BtuC"/>
    <property type="match status" value="1"/>
</dbReference>
<comment type="similarity">
    <text evidence="2">Belongs to the binding-protein-dependent transport system permease family. FecCD subfamily.</text>
</comment>
<comment type="subcellular location">
    <subcellularLocation>
        <location evidence="1">Cell membrane</location>
        <topology evidence="1">Multi-pass membrane protein</topology>
    </subcellularLocation>
</comment>
<dbReference type="GO" id="GO:0022857">
    <property type="term" value="F:transmembrane transporter activity"/>
    <property type="evidence" value="ECO:0007669"/>
    <property type="project" value="InterPro"/>
</dbReference>
<evidence type="ECO:0000256" key="3">
    <source>
        <dbReference type="ARBA" id="ARBA00022448"/>
    </source>
</evidence>
<evidence type="ECO:0000256" key="6">
    <source>
        <dbReference type="ARBA" id="ARBA00022989"/>
    </source>
</evidence>
<evidence type="ECO:0000256" key="1">
    <source>
        <dbReference type="ARBA" id="ARBA00004651"/>
    </source>
</evidence>
<dbReference type="GO" id="GO:0033214">
    <property type="term" value="P:siderophore-iron import into cell"/>
    <property type="evidence" value="ECO:0007669"/>
    <property type="project" value="TreeGrafter"/>
</dbReference>
<dbReference type="EMBL" id="CP002543">
    <property type="protein sequence ID" value="ADY72765.1"/>
    <property type="molecule type" value="Genomic_DNA"/>
</dbReference>
<feature type="transmembrane region" description="Helical" evidence="8">
    <location>
        <begin position="274"/>
        <end position="295"/>
    </location>
</feature>
<dbReference type="PANTHER" id="PTHR30472">
    <property type="entry name" value="FERRIC ENTEROBACTIN TRANSPORT SYSTEM PERMEASE PROTEIN"/>
    <property type="match status" value="1"/>
</dbReference>
<sequence>MQKIILLLIVISSFAFSLFWNLSAFDKTILIDIRLPELLLAFSVGGLLGMGGGIFQGVFRNPLADPYILGVSAGGALGATISAWQGINIEFGALLGGLLTVFLISIVSFFLMDNLKILLFGVGINAFLSAFILFLFAVIPFYSVQDAFFFTLGYIPSIEIETALRYLLLSLLALLVFLPVAFRLDALSLGDELSFFSGISPNKEKFFYIIVISCFVSLFVAKAGIIGFVGIVVPHAVRFLGFRLYKEVLPLSFILGGSILVFSQGLAKNIFSPVVLPVGVITSIIGVPAFLYIVWRYSVVRS</sequence>
<dbReference type="InterPro" id="IPR000522">
    <property type="entry name" value="ABC_transptr_permease_BtuC"/>
</dbReference>
<keyword evidence="6 8" id="KW-1133">Transmembrane helix</keyword>
<feature type="transmembrane region" description="Helical" evidence="8">
    <location>
        <begin position="91"/>
        <end position="111"/>
    </location>
</feature>
<proteinExistence type="inferred from homology"/>
<dbReference type="STRING" id="868864.Dester_0107"/>
<evidence type="ECO:0000313" key="10">
    <source>
        <dbReference type="Proteomes" id="UP000007102"/>
    </source>
</evidence>
<feature type="transmembrane region" description="Helical" evidence="8">
    <location>
        <begin position="118"/>
        <end position="143"/>
    </location>
</feature>
<organism evidence="9 10">
    <name type="scientific">Desulfurobacterium thermolithotrophum (strain DSM 11699 / BSA)</name>
    <dbReference type="NCBI Taxonomy" id="868864"/>
    <lineage>
        <taxon>Bacteria</taxon>
        <taxon>Pseudomonadati</taxon>
        <taxon>Aquificota</taxon>
        <taxon>Aquificia</taxon>
        <taxon>Desulfurobacteriales</taxon>
        <taxon>Desulfurobacteriaceae</taxon>
        <taxon>Desulfurobacterium</taxon>
    </lineage>
</organism>
<reference evidence="9 10" key="1">
    <citation type="journal article" date="2011" name="Stand. Genomic Sci.">
        <title>Complete genome sequence of the thermophilic sulfur-reducer Desulfurobacterium thermolithotrophum type strain (BSA(T)) from a deep-sea hydrothermal vent.</title>
        <authorList>
            <person name="Goker M."/>
            <person name="Daligault H."/>
            <person name="Mwirichia R."/>
            <person name="Lapidus A."/>
            <person name="Lucas S."/>
            <person name="Deshpande S."/>
            <person name="Pagani I."/>
            <person name="Tapia R."/>
            <person name="Cheng J.F."/>
            <person name="Goodwin L."/>
            <person name="Pitluck S."/>
            <person name="Liolios K."/>
            <person name="Ivanova N."/>
            <person name="Mavromatis K."/>
            <person name="Mikhailova N."/>
            <person name="Pati A."/>
            <person name="Chen A."/>
            <person name="Palaniappan K."/>
            <person name="Han C."/>
            <person name="Land M."/>
            <person name="Hauser L."/>
            <person name="Pan C."/>
            <person name="Brambilla E.M."/>
            <person name="Rohde M."/>
            <person name="Spring S."/>
            <person name="Sikorski J."/>
            <person name="Wirth R."/>
            <person name="Detter J.C."/>
            <person name="Woyke T."/>
            <person name="Bristow J."/>
            <person name="Eisen J.A."/>
            <person name="Markowitz V."/>
            <person name="Hugenholtz P."/>
            <person name="Kyrpides N.C."/>
            <person name="Klenk H.P."/>
        </authorList>
    </citation>
    <scope>NUCLEOTIDE SEQUENCE [LARGE SCALE GENOMIC DNA]</scope>
    <source>
        <strain evidence="10">DSM 11699 / BSA</strain>
    </source>
</reference>
<dbReference type="FunCoup" id="F0S0W1">
    <property type="interactions" value="195"/>
</dbReference>
<dbReference type="PANTHER" id="PTHR30472:SF25">
    <property type="entry name" value="ABC TRANSPORTER PERMEASE PROTEIN MJ0876-RELATED"/>
    <property type="match status" value="1"/>
</dbReference>
<keyword evidence="5 8" id="KW-0812">Transmembrane</keyword>
<feature type="transmembrane region" description="Helical" evidence="8">
    <location>
        <begin position="66"/>
        <end position="85"/>
    </location>
</feature>
<dbReference type="OrthoDB" id="9811721at2"/>
<dbReference type="eggNOG" id="COG0609">
    <property type="taxonomic scope" value="Bacteria"/>
</dbReference>
<feature type="transmembrane region" description="Helical" evidence="8">
    <location>
        <begin position="40"/>
        <end position="59"/>
    </location>
</feature>
<reference evidence="10" key="2">
    <citation type="submission" date="2011-02" db="EMBL/GenBank/DDBJ databases">
        <title>The complete genome of Desulfurobacterium thermolithotrophum DSM 11699.</title>
        <authorList>
            <consortium name="US DOE Joint Genome Institute (JGI-PGF)"/>
            <person name="Lucas S."/>
            <person name="Copeland A."/>
            <person name="Lapidus A."/>
            <person name="Bruce D."/>
            <person name="Goodwin L."/>
            <person name="Pitluck S."/>
            <person name="Kyrpides N."/>
            <person name="Mavromatis K."/>
            <person name="Pagani I."/>
            <person name="Ivanova N."/>
            <person name="Mikhailova N."/>
            <person name="Daligault H."/>
            <person name="Detter J.C."/>
            <person name="Tapia R."/>
            <person name="Han C."/>
            <person name="Land M."/>
            <person name="Hauser L."/>
            <person name="Markowitz V."/>
            <person name="Cheng J.-F."/>
            <person name="Hugenholtz P."/>
            <person name="Woyke T."/>
            <person name="Wu D."/>
            <person name="Spring S."/>
            <person name="Brambilla E."/>
            <person name="Klenk H.-P."/>
            <person name="Eisen J.A."/>
        </authorList>
    </citation>
    <scope>NUCLEOTIDE SEQUENCE [LARGE SCALE GENOMIC DNA]</scope>
    <source>
        <strain evidence="10">DSM 11699 / BSA</strain>
    </source>
</reference>
<dbReference type="InterPro" id="IPR037294">
    <property type="entry name" value="ABC_BtuC-like"/>
</dbReference>
<evidence type="ECO:0000256" key="8">
    <source>
        <dbReference type="SAM" id="Phobius"/>
    </source>
</evidence>
<name>F0S0W1_DESTD</name>
<dbReference type="KEGG" id="dte:Dester_0107"/>
<dbReference type="InParanoid" id="F0S0W1"/>
<dbReference type="HOGENOM" id="CLU_013016_0_1_0"/>
<accession>F0S0W1</accession>
<keyword evidence="7 8" id="KW-0472">Membrane</keyword>
<dbReference type="AlphaFoldDB" id="F0S0W1"/>
<dbReference type="Proteomes" id="UP000007102">
    <property type="component" value="Chromosome"/>
</dbReference>
<keyword evidence="10" id="KW-1185">Reference proteome</keyword>
<dbReference type="GO" id="GO:0005886">
    <property type="term" value="C:plasma membrane"/>
    <property type="evidence" value="ECO:0007669"/>
    <property type="project" value="UniProtKB-SubCell"/>
</dbReference>
<evidence type="ECO:0000256" key="7">
    <source>
        <dbReference type="ARBA" id="ARBA00023136"/>
    </source>
</evidence>
<dbReference type="Gene3D" id="1.10.3470.10">
    <property type="entry name" value="ABC transporter involved in vitamin B12 uptake, BtuC"/>
    <property type="match status" value="1"/>
</dbReference>
<keyword evidence="3" id="KW-0813">Transport</keyword>
<feature type="transmembrane region" description="Helical" evidence="8">
    <location>
        <begin position="163"/>
        <end position="185"/>
    </location>
</feature>
<dbReference type="Pfam" id="PF01032">
    <property type="entry name" value="FecCD"/>
    <property type="match status" value="1"/>
</dbReference>
<dbReference type="RefSeq" id="WP_013637725.1">
    <property type="nucleotide sequence ID" value="NC_015185.1"/>
</dbReference>
<gene>
    <name evidence="9" type="ordered locus">Dester_0107</name>
</gene>
<feature type="transmembrane region" description="Helical" evidence="8">
    <location>
        <begin position="206"/>
        <end position="236"/>
    </location>
</feature>